<dbReference type="GO" id="GO:0098839">
    <property type="term" value="C:postsynaptic density membrane"/>
    <property type="evidence" value="ECO:0007669"/>
    <property type="project" value="TreeGrafter"/>
</dbReference>
<evidence type="ECO:0000256" key="6">
    <source>
        <dbReference type="PROSITE-ProRule" id="PRU00047"/>
    </source>
</evidence>
<keyword evidence="4 7" id="KW-1133">Transmembrane helix</keyword>
<dbReference type="EMBL" id="CAHIKZ030000505">
    <property type="protein sequence ID" value="CAE1177605.1"/>
    <property type="molecule type" value="Genomic_DNA"/>
</dbReference>
<dbReference type="GO" id="GO:0005245">
    <property type="term" value="F:voltage-gated calcium channel activity"/>
    <property type="evidence" value="ECO:0007669"/>
    <property type="project" value="TreeGrafter"/>
</dbReference>
<evidence type="ECO:0000256" key="2">
    <source>
        <dbReference type="ARBA" id="ARBA00007111"/>
    </source>
</evidence>
<sequence length="476" mass="53733">MNRKRVVHVRCYRCNEVGHIAWDCTGNEAGNKMAPISSSDNFYSFFSLSSTCFSLSFFSSFSYQIVFFHLFLLLFFYSFYLLFFSSFSSLNPLPIFFIFMPSFFSFFSLFIQCRFFFLFTIHFLFLSFLYSCLFLLLSPQSLDSSLHFVLLSVHSLSLILPFLPCFFLLLFSFLFLFFSFIRCFSNIISSSVLSNRTSQSSICAPSNSFTDRRPRSLPINRPLILFSSLSSETFAMTCGRRPLSILAFTLGALTLLFLSIAVATDFWIYVSEPALIDAKTEVVLEYQVSRMGLWKKCSLIENQTTVCHSIESVESNRHAILNKTIADLVAISVNSTCAFPVAALLLVLLSVVVGIVSSIRQEKHVLLASILFVIAGLAMIVGLILFISAVNDEVAPLPGAKLKNPTIRYWYSWSFLLASSSFLLAEGTGVTGIYLFFRENSSLDDMIHIIPGLEDIIPEDQRKDQSLGYTNFNVIS</sequence>
<feature type="transmembrane region" description="Helical" evidence="7">
    <location>
        <begin position="338"/>
        <end position="359"/>
    </location>
</feature>
<feature type="transmembrane region" description="Helical" evidence="7">
    <location>
        <begin position="245"/>
        <end position="270"/>
    </location>
</feature>
<reference evidence="9" key="1">
    <citation type="submission" date="2021-01" db="EMBL/GenBank/DDBJ databases">
        <authorList>
            <person name="Li R."/>
            <person name="Bekaert M."/>
        </authorList>
    </citation>
    <scope>NUCLEOTIDE SEQUENCE</scope>
    <source>
        <strain evidence="9">Farmed</strain>
    </source>
</reference>
<feature type="transmembrane region" description="Helical" evidence="7">
    <location>
        <begin position="93"/>
        <end position="111"/>
    </location>
</feature>
<dbReference type="GO" id="GO:0003676">
    <property type="term" value="F:nucleic acid binding"/>
    <property type="evidence" value="ECO:0007669"/>
    <property type="project" value="InterPro"/>
</dbReference>
<dbReference type="GO" id="GO:0032281">
    <property type="term" value="C:AMPA glutamate receptor complex"/>
    <property type="evidence" value="ECO:0007669"/>
    <property type="project" value="TreeGrafter"/>
</dbReference>
<dbReference type="GO" id="GO:0099590">
    <property type="term" value="P:neurotransmitter receptor internalization"/>
    <property type="evidence" value="ECO:0007669"/>
    <property type="project" value="TreeGrafter"/>
</dbReference>
<dbReference type="InterPro" id="IPR008368">
    <property type="entry name" value="VDCC_gsu"/>
</dbReference>
<dbReference type="PANTHER" id="PTHR12107:SF0">
    <property type="entry name" value="STARGAZIN (MAMMALIAN CALCIUM CHANNEL) HOMOLOG"/>
    <property type="match status" value="1"/>
</dbReference>
<dbReference type="InterPro" id="IPR004031">
    <property type="entry name" value="PMP22/EMP/MP20/Claudin"/>
</dbReference>
<dbReference type="Gene3D" id="1.20.140.150">
    <property type="match status" value="1"/>
</dbReference>
<organism evidence="9 10">
    <name type="scientific">Acanthosepion pharaonis</name>
    <name type="common">Pharaoh cuttlefish</name>
    <name type="synonym">Sepia pharaonis</name>
    <dbReference type="NCBI Taxonomy" id="158019"/>
    <lineage>
        <taxon>Eukaryota</taxon>
        <taxon>Metazoa</taxon>
        <taxon>Spiralia</taxon>
        <taxon>Lophotrochozoa</taxon>
        <taxon>Mollusca</taxon>
        <taxon>Cephalopoda</taxon>
        <taxon>Coleoidea</taxon>
        <taxon>Decapodiformes</taxon>
        <taxon>Sepiida</taxon>
        <taxon>Sepiina</taxon>
        <taxon>Sepiidae</taxon>
        <taxon>Acanthosepion</taxon>
    </lineage>
</organism>
<dbReference type="GO" id="GO:0051968">
    <property type="term" value="P:positive regulation of synaptic transmission, glutamatergic"/>
    <property type="evidence" value="ECO:0007669"/>
    <property type="project" value="TreeGrafter"/>
</dbReference>
<dbReference type="GO" id="GO:0016247">
    <property type="term" value="F:channel regulator activity"/>
    <property type="evidence" value="ECO:0007669"/>
    <property type="project" value="TreeGrafter"/>
</dbReference>
<dbReference type="InterPro" id="IPR051072">
    <property type="entry name" value="CACNG_subunit"/>
</dbReference>
<dbReference type="Pfam" id="PF00098">
    <property type="entry name" value="zf-CCHC"/>
    <property type="match status" value="1"/>
</dbReference>
<gene>
    <name evidence="9" type="ORF">SPHA_14716</name>
</gene>
<feature type="transmembrane region" description="Helical" evidence="7">
    <location>
        <begin position="410"/>
        <end position="437"/>
    </location>
</feature>
<dbReference type="PRINTS" id="PR01792">
    <property type="entry name" value="VDCCGAMMA"/>
</dbReference>
<evidence type="ECO:0000256" key="4">
    <source>
        <dbReference type="ARBA" id="ARBA00022989"/>
    </source>
</evidence>
<dbReference type="SUPFAM" id="SSF57756">
    <property type="entry name" value="Retrovirus zinc finger-like domains"/>
    <property type="match status" value="1"/>
</dbReference>
<keyword evidence="5 7" id="KW-0472">Membrane</keyword>
<keyword evidence="6" id="KW-0479">Metal-binding</keyword>
<feature type="transmembrane region" description="Helical" evidence="7">
    <location>
        <begin position="65"/>
        <end position="87"/>
    </location>
</feature>
<proteinExistence type="inferred from homology"/>
<dbReference type="InterPro" id="IPR001878">
    <property type="entry name" value="Znf_CCHC"/>
</dbReference>
<name>A0A812BCA5_ACAPH</name>
<feature type="transmembrane region" description="Helical" evidence="7">
    <location>
        <begin position="116"/>
        <end position="138"/>
    </location>
</feature>
<comment type="subcellular location">
    <subcellularLocation>
        <location evidence="1">Membrane</location>
        <topology evidence="1">Multi-pass membrane protein</topology>
    </subcellularLocation>
</comment>
<evidence type="ECO:0000256" key="1">
    <source>
        <dbReference type="ARBA" id="ARBA00004141"/>
    </source>
</evidence>
<feature type="domain" description="CCHC-type" evidence="8">
    <location>
        <begin position="10"/>
        <end position="24"/>
    </location>
</feature>
<evidence type="ECO:0000256" key="7">
    <source>
        <dbReference type="SAM" id="Phobius"/>
    </source>
</evidence>
<accession>A0A812BCA5</accession>
<dbReference type="Gene3D" id="4.10.60.10">
    <property type="entry name" value="Zinc finger, CCHC-type"/>
    <property type="match status" value="1"/>
</dbReference>
<dbReference type="Pfam" id="PF13903">
    <property type="entry name" value="Claudin_2"/>
    <property type="match status" value="1"/>
</dbReference>
<dbReference type="GO" id="GO:0098970">
    <property type="term" value="P:postsynaptic neurotransmitter receptor diffusion trapping"/>
    <property type="evidence" value="ECO:0007669"/>
    <property type="project" value="TreeGrafter"/>
</dbReference>
<keyword evidence="3 7" id="KW-0812">Transmembrane</keyword>
<comment type="caution">
    <text evidence="9">The sequence shown here is derived from an EMBL/GenBank/DDBJ whole genome shotgun (WGS) entry which is preliminary data.</text>
</comment>
<dbReference type="Proteomes" id="UP000597762">
    <property type="component" value="Unassembled WGS sequence"/>
</dbReference>
<protein>
    <recommendedName>
        <fullName evidence="8">CCHC-type domain-containing protein</fullName>
    </recommendedName>
</protein>
<dbReference type="PANTHER" id="PTHR12107">
    <property type="entry name" value="VOLTAGE-DEPENDENT CALCIUM CHANNEL GAMMA SUBUNIT"/>
    <property type="match status" value="1"/>
</dbReference>
<dbReference type="SMART" id="SM00343">
    <property type="entry name" value="ZnF_C2HC"/>
    <property type="match status" value="1"/>
</dbReference>
<dbReference type="OrthoDB" id="5917530at2759"/>
<keyword evidence="10" id="KW-1185">Reference proteome</keyword>
<evidence type="ECO:0000259" key="8">
    <source>
        <dbReference type="PROSITE" id="PS50158"/>
    </source>
</evidence>
<dbReference type="InterPro" id="IPR036875">
    <property type="entry name" value="Znf_CCHC_sf"/>
</dbReference>
<evidence type="ECO:0000256" key="5">
    <source>
        <dbReference type="ARBA" id="ARBA00023136"/>
    </source>
</evidence>
<evidence type="ECO:0000313" key="10">
    <source>
        <dbReference type="Proteomes" id="UP000597762"/>
    </source>
</evidence>
<keyword evidence="6" id="KW-0863">Zinc-finger</keyword>
<evidence type="ECO:0000313" key="9">
    <source>
        <dbReference type="EMBL" id="CAE1177605.1"/>
    </source>
</evidence>
<feature type="transmembrane region" description="Helical" evidence="7">
    <location>
        <begin position="366"/>
        <end position="390"/>
    </location>
</feature>
<dbReference type="GO" id="GO:0019226">
    <property type="term" value="P:transmission of nerve impulse"/>
    <property type="evidence" value="ECO:0007669"/>
    <property type="project" value="TreeGrafter"/>
</dbReference>
<dbReference type="GO" id="GO:0008270">
    <property type="term" value="F:zinc ion binding"/>
    <property type="evidence" value="ECO:0007669"/>
    <property type="project" value="UniProtKB-KW"/>
</dbReference>
<keyword evidence="6" id="KW-0862">Zinc</keyword>
<evidence type="ECO:0000256" key="3">
    <source>
        <dbReference type="ARBA" id="ARBA00022692"/>
    </source>
</evidence>
<comment type="similarity">
    <text evidence="2">Belongs to the PMP-22/EMP/MP20 family. CACNG subfamily.</text>
</comment>
<dbReference type="AlphaFoldDB" id="A0A812BCA5"/>
<feature type="transmembrane region" description="Helical" evidence="7">
    <location>
        <begin position="158"/>
        <end position="181"/>
    </location>
</feature>
<dbReference type="PROSITE" id="PS50158">
    <property type="entry name" value="ZF_CCHC"/>
    <property type="match status" value="1"/>
</dbReference>
<dbReference type="GO" id="GO:0098943">
    <property type="term" value="P:neurotransmitter receptor transport, postsynaptic endosome to lysosome"/>
    <property type="evidence" value="ECO:0007669"/>
    <property type="project" value="TreeGrafter"/>
</dbReference>